<keyword evidence="6" id="KW-0408">Iron</keyword>
<evidence type="ECO:0000256" key="8">
    <source>
        <dbReference type="ARBA" id="ARBA00023136"/>
    </source>
</evidence>
<evidence type="ECO:0000256" key="2">
    <source>
        <dbReference type="ARBA" id="ARBA00022475"/>
    </source>
</evidence>
<dbReference type="InterPro" id="IPR027417">
    <property type="entry name" value="P-loop_NTPase"/>
</dbReference>
<dbReference type="Gene3D" id="3.40.50.300">
    <property type="entry name" value="P-loop containing nucleotide triphosphate hydrolases"/>
    <property type="match status" value="1"/>
</dbReference>
<dbReference type="Proteomes" id="UP001499841">
    <property type="component" value="Unassembled WGS sequence"/>
</dbReference>
<evidence type="ECO:0000313" key="11">
    <source>
        <dbReference type="Proteomes" id="UP001499841"/>
    </source>
</evidence>
<dbReference type="InterPro" id="IPR003439">
    <property type="entry name" value="ABC_transporter-like_ATP-bd"/>
</dbReference>
<dbReference type="PANTHER" id="PTHR42781:SF4">
    <property type="entry name" value="SPERMIDINE_PUTRESCINE IMPORT ATP-BINDING PROTEIN POTA"/>
    <property type="match status" value="1"/>
</dbReference>
<keyword evidence="7" id="KW-0406">Ion transport</keyword>
<dbReference type="PROSITE" id="PS50893">
    <property type="entry name" value="ABC_TRANSPORTER_2"/>
    <property type="match status" value="1"/>
</dbReference>
<evidence type="ECO:0000259" key="9">
    <source>
        <dbReference type="PROSITE" id="PS50893"/>
    </source>
</evidence>
<dbReference type="SUPFAM" id="SSF52540">
    <property type="entry name" value="P-loop containing nucleoside triphosphate hydrolases"/>
    <property type="match status" value="1"/>
</dbReference>
<dbReference type="GO" id="GO:0005524">
    <property type="term" value="F:ATP binding"/>
    <property type="evidence" value="ECO:0007669"/>
    <property type="project" value="UniProtKB-KW"/>
</dbReference>
<dbReference type="Gene3D" id="2.40.50.450">
    <property type="match status" value="1"/>
</dbReference>
<keyword evidence="1" id="KW-0813">Transport</keyword>
<keyword evidence="5 10" id="KW-0067">ATP-binding</keyword>
<name>A0ABP8EU79_9MICO</name>
<dbReference type="InterPro" id="IPR015853">
    <property type="entry name" value="ABC_transpr_FbpC"/>
</dbReference>
<dbReference type="InterPro" id="IPR003593">
    <property type="entry name" value="AAA+_ATPase"/>
</dbReference>
<organism evidence="10 11">
    <name type="scientific">Georgenia daeguensis</name>
    <dbReference type="NCBI Taxonomy" id="908355"/>
    <lineage>
        <taxon>Bacteria</taxon>
        <taxon>Bacillati</taxon>
        <taxon>Actinomycetota</taxon>
        <taxon>Actinomycetes</taxon>
        <taxon>Micrococcales</taxon>
        <taxon>Bogoriellaceae</taxon>
        <taxon>Georgenia</taxon>
    </lineage>
</organism>
<evidence type="ECO:0000256" key="3">
    <source>
        <dbReference type="ARBA" id="ARBA00022496"/>
    </source>
</evidence>
<keyword evidence="8" id="KW-0472">Membrane</keyword>
<evidence type="ECO:0000256" key="5">
    <source>
        <dbReference type="ARBA" id="ARBA00022840"/>
    </source>
</evidence>
<keyword evidence="3" id="KW-0410">Iron transport</keyword>
<evidence type="ECO:0000256" key="7">
    <source>
        <dbReference type="ARBA" id="ARBA00023065"/>
    </source>
</evidence>
<keyword evidence="11" id="KW-1185">Reference proteome</keyword>
<dbReference type="InterPro" id="IPR017871">
    <property type="entry name" value="ABC_transporter-like_CS"/>
</dbReference>
<dbReference type="CDD" id="cd03259">
    <property type="entry name" value="ABC_Carb_Solutes_like"/>
    <property type="match status" value="1"/>
</dbReference>
<proteinExistence type="predicted"/>
<dbReference type="Pfam" id="PF00005">
    <property type="entry name" value="ABC_tran"/>
    <property type="match status" value="1"/>
</dbReference>
<dbReference type="InterPro" id="IPR050093">
    <property type="entry name" value="ABC_SmlMolc_Importer"/>
</dbReference>
<accession>A0ABP8EU79</accession>
<protein>
    <submittedName>
        <fullName evidence="10">ABC transporter ATP-binding protein</fullName>
    </submittedName>
</protein>
<dbReference type="SMART" id="SM00382">
    <property type="entry name" value="AAA"/>
    <property type="match status" value="1"/>
</dbReference>
<keyword evidence="2" id="KW-1003">Cell membrane</keyword>
<evidence type="ECO:0000313" key="10">
    <source>
        <dbReference type="EMBL" id="GAA4287544.1"/>
    </source>
</evidence>
<evidence type="ECO:0000256" key="6">
    <source>
        <dbReference type="ARBA" id="ARBA00023004"/>
    </source>
</evidence>
<comment type="caution">
    <text evidence="10">The sequence shown here is derived from an EMBL/GenBank/DDBJ whole genome shotgun (WGS) entry which is preliminary data.</text>
</comment>
<dbReference type="PANTHER" id="PTHR42781">
    <property type="entry name" value="SPERMIDINE/PUTRESCINE IMPORT ATP-BINDING PROTEIN POTA"/>
    <property type="match status" value="1"/>
</dbReference>
<keyword evidence="4" id="KW-0547">Nucleotide-binding</keyword>
<reference evidence="11" key="1">
    <citation type="journal article" date="2019" name="Int. J. Syst. Evol. Microbiol.">
        <title>The Global Catalogue of Microorganisms (GCM) 10K type strain sequencing project: providing services to taxonomists for standard genome sequencing and annotation.</title>
        <authorList>
            <consortium name="The Broad Institute Genomics Platform"/>
            <consortium name="The Broad Institute Genome Sequencing Center for Infectious Disease"/>
            <person name="Wu L."/>
            <person name="Ma J."/>
        </authorList>
    </citation>
    <scope>NUCLEOTIDE SEQUENCE [LARGE SCALE GENOMIC DNA]</scope>
    <source>
        <strain evidence="11">JCM 17459</strain>
    </source>
</reference>
<dbReference type="PROSITE" id="PS00211">
    <property type="entry name" value="ABC_TRANSPORTER_1"/>
    <property type="match status" value="1"/>
</dbReference>
<dbReference type="EMBL" id="BAABBA010000008">
    <property type="protein sequence ID" value="GAA4287544.1"/>
    <property type="molecule type" value="Genomic_DNA"/>
</dbReference>
<evidence type="ECO:0000256" key="4">
    <source>
        <dbReference type="ARBA" id="ARBA00022741"/>
    </source>
</evidence>
<feature type="domain" description="ABC transporter" evidence="9">
    <location>
        <begin position="4"/>
        <end position="239"/>
    </location>
</feature>
<sequence length="351" mass="36830">MKRLTVRGLRKSFGETPVLRGVDLEVPSGAFAAVLGPSGCGKTTLLRVIAGFETADSGEVRVGDRVVTGPGRALPPERRRVGVVPQEGALFPHLSVAENVAFGLPHRGRDATRRRRERVGELLALVGLADLSGRMPSQLSGGQQQRVALARALAPGPDVVLLDEPFSALDAGLRAALREDVREALQAIGATGVLVTHDQEEALSIADQVAVMREGVVVQSATPRELYAAPADLDVATFVGEAVVLPARVEDGVATTALGRLSLLRGAAGEHGTGRVVLRPEQLHMVRAGRAGVTARVRGTTFYGHDASVRLEVTGPDGRVVPVLCRTQGPLPEHEEVGVIVAGPVSFFADA</sequence>
<gene>
    <name evidence="10" type="ORF">GCM10022262_19030</name>
</gene>
<dbReference type="RefSeq" id="WP_345040336.1">
    <property type="nucleotide sequence ID" value="NZ_BAABBA010000008.1"/>
</dbReference>
<evidence type="ECO:0000256" key="1">
    <source>
        <dbReference type="ARBA" id="ARBA00022448"/>
    </source>
</evidence>